<dbReference type="AlphaFoldDB" id="A0A5B7GUG6"/>
<keyword evidence="2" id="KW-1185">Reference proteome</keyword>
<dbReference type="Proteomes" id="UP000324222">
    <property type="component" value="Unassembled WGS sequence"/>
</dbReference>
<name>A0A5B7GUG6_PORTR</name>
<comment type="caution">
    <text evidence="1">The sequence shown here is derived from an EMBL/GenBank/DDBJ whole genome shotgun (WGS) entry which is preliminary data.</text>
</comment>
<sequence length="151" mass="17218">MEALQCSALHITQSCSAVSTQSLVECLLCFHVHQEKARLYIYPAIKLGRLPLLYHHHFFTQWLPAAVKLLHLFRPFRASSRTSSRPFRALALLQRRLHHIPHNTQLPPDLGGGGTSPTLLTKRRFGNDAWTARHSLGRVKHGCIDRYRHTG</sequence>
<proteinExistence type="predicted"/>
<dbReference type="EMBL" id="VSRR010018182">
    <property type="protein sequence ID" value="MPC61065.1"/>
    <property type="molecule type" value="Genomic_DNA"/>
</dbReference>
<gene>
    <name evidence="1" type="ORF">E2C01_055128</name>
</gene>
<evidence type="ECO:0000313" key="1">
    <source>
        <dbReference type="EMBL" id="MPC61065.1"/>
    </source>
</evidence>
<accession>A0A5B7GUG6</accession>
<evidence type="ECO:0000313" key="2">
    <source>
        <dbReference type="Proteomes" id="UP000324222"/>
    </source>
</evidence>
<reference evidence="1 2" key="1">
    <citation type="submission" date="2019-05" db="EMBL/GenBank/DDBJ databases">
        <title>Another draft genome of Portunus trituberculatus and its Hox gene families provides insights of decapod evolution.</title>
        <authorList>
            <person name="Jeong J.-H."/>
            <person name="Song I."/>
            <person name="Kim S."/>
            <person name="Choi T."/>
            <person name="Kim D."/>
            <person name="Ryu S."/>
            <person name="Kim W."/>
        </authorList>
    </citation>
    <scope>NUCLEOTIDE SEQUENCE [LARGE SCALE GENOMIC DNA]</scope>
    <source>
        <tissue evidence="1">Muscle</tissue>
    </source>
</reference>
<protein>
    <submittedName>
        <fullName evidence="1">Uncharacterized protein</fullName>
    </submittedName>
</protein>
<organism evidence="1 2">
    <name type="scientific">Portunus trituberculatus</name>
    <name type="common">Swimming crab</name>
    <name type="synonym">Neptunus trituberculatus</name>
    <dbReference type="NCBI Taxonomy" id="210409"/>
    <lineage>
        <taxon>Eukaryota</taxon>
        <taxon>Metazoa</taxon>
        <taxon>Ecdysozoa</taxon>
        <taxon>Arthropoda</taxon>
        <taxon>Crustacea</taxon>
        <taxon>Multicrustacea</taxon>
        <taxon>Malacostraca</taxon>
        <taxon>Eumalacostraca</taxon>
        <taxon>Eucarida</taxon>
        <taxon>Decapoda</taxon>
        <taxon>Pleocyemata</taxon>
        <taxon>Brachyura</taxon>
        <taxon>Eubrachyura</taxon>
        <taxon>Portunoidea</taxon>
        <taxon>Portunidae</taxon>
        <taxon>Portuninae</taxon>
        <taxon>Portunus</taxon>
    </lineage>
</organism>